<dbReference type="EMBL" id="CAJNJA010041375">
    <property type="protein sequence ID" value="CAE7774482.1"/>
    <property type="molecule type" value="Genomic_DNA"/>
</dbReference>
<comment type="caution">
    <text evidence="2">The sequence shown here is derived from an EMBL/GenBank/DDBJ whole genome shotgun (WGS) entry which is preliminary data.</text>
</comment>
<feature type="region of interest" description="Disordered" evidence="1">
    <location>
        <begin position="77"/>
        <end position="100"/>
    </location>
</feature>
<name>A0A812YGE5_9DINO</name>
<evidence type="ECO:0000313" key="2">
    <source>
        <dbReference type="EMBL" id="CAE7774482.1"/>
    </source>
</evidence>
<accession>A0A812YGE5</accession>
<feature type="region of interest" description="Disordered" evidence="1">
    <location>
        <begin position="35"/>
        <end position="54"/>
    </location>
</feature>
<protein>
    <submittedName>
        <fullName evidence="2">RbcL protein</fullName>
    </submittedName>
</protein>
<keyword evidence="3" id="KW-1185">Reference proteome</keyword>
<organism evidence="2 3">
    <name type="scientific">Symbiodinium necroappetens</name>
    <dbReference type="NCBI Taxonomy" id="1628268"/>
    <lineage>
        <taxon>Eukaryota</taxon>
        <taxon>Sar</taxon>
        <taxon>Alveolata</taxon>
        <taxon>Dinophyceae</taxon>
        <taxon>Suessiales</taxon>
        <taxon>Symbiodiniaceae</taxon>
        <taxon>Symbiodinium</taxon>
    </lineage>
</organism>
<gene>
    <name evidence="2" type="primary">rbcL</name>
    <name evidence="2" type="ORF">SNEC2469_LOCUS22649</name>
</gene>
<dbReference type="Proteomes" id="UP000601435">
    <property type="component" value="Unassembled WGS sequence"/>
</dbReference>
<dbReference type="AlphaFoldDB" id="A0A812YGE5"/>
<evidence type="ECO:0000256" key="1">
    <source>
        <dbReference type="SAM" id="MobiDB-lite"/>
    </source>
</evidence>
<proteinExistence type="predicted"/>
<sequence>MHGRKFEYSFQKDAYADQEFCNDVGYLPDGTPLNRAGNAINHPENIGPDSHAPGSPLPRAIFVNSVGYLPDGTPLNRAGNAINHPETIQPDTHTPGSPLPASIYAADVGYLVDGTPMDRAGNLSVQ</sequence>
<dbReference type="OrthoDB" id="438261at2759"/>
<evidence type="ECO:0000313" key="3">
    <source>
        <dbReference type="Proteomes" id="UP000601435"/>
    </source>
</evidence>
<reference evidence="2" key="1">
    <citation type="submission" date="2021-02" db="EMBL/GenBank/DDBJ databases">
        <authorList>
            <person name="Dougan E. K."/>
            <person name="Rhodes N."/>
            <person name="Thang M."/>
            <person name="Chan C."/>
        </authorList>
    </citation>
    <scope>NUCLEOTIDE SEQUENCE</scope>
</reference>